<sequence length="161" mass="18794">MALIENAEEMVDGRVRDRIINYTKFWDKDISKEKDERTVNRVNHYKSVVNGNMLAPQDQRFYDGATELYEYGWAQSFHFCRFHKGEAFLAALARHEHYLPRRWGCARACTTSPWFLAAKATWAMELLRLVPKRTYDVGEALGQPRRLLCAEANSNRKPDAH</sequence>
<keyword evidence="2" id="KW-1185">Reference proteome</keyword>
<evidence type="ECO:0000313" key="1">
    <source>
        <dbReference type="EMBL" id="KAJ7027477.1"/>
    </source>
</evidence>
<reference evidence="1" key="1">
    <citation type="submission" date="2023-03" db="EMBL/GenBank/DDBJ databases">
        <title>Massive genome expansion in bonnet fungi (Mycena s.s.) driven by repeated elements and novel gene families across ecological guilds.</title>
        <authorList>
            <consortium name="Lawrence Berkeley National Laboratory"/>
            <person name="Harder C.B."/>
            <person name="Miyauchi S."/>
            <person name="Viragh M."/>
            <person name="Kuo A."/>
            <person name="Thoen E."/>
            <person name="Andreopoulos B."/>
            <person name="Lu D."/>
            <person name="Skrede I."/>
            <person name="Drula E."/>
            <person name="Henrissat B."/>
            <person name="Morin E."/>
            <person name="Kohler A."/>
            <person name="Barry K."/>
            <person name="LaButti K."/>
            <person name="Morin E."/>
            <person name="Salamov A."/>
            <person name="Lipzen A."/>
            <person name="Mereny Z."/>
            <person name="Hegedus B."/>
            <person name="Baldrian P."/>
            <person name="Stursova M."/>
            <person name="Weitz H."/>
            <person name="Taylor A."/>
            <person name="Grigoriev I.V."/>
            <person name="Nagy L.G."/>
            <person name="Martin F."/>
            <person name="Kauserud H."/>
        </authorList>
    </citation>
    <scope>NUCLEOTIDE SEQUENCE</scope>
    <source>
        <strain evidence="1">CBHHK200</strain>
    </source>
</reference>
<organism evidence="1 2">
    <name type="scientific">Mycena alexandri</name>
    <dbReference type="NCBI Taxonomy" id="1745969"/>
    <lineage>
        <taxon>Eukaryota</taxon>
        <taxon>Fungi</taxon>
        <taxon>Dikarya</taxon>
        <taxon>Basidiomycota</taxon>
        <taxon>Agaricomycotina</taxon>
        <taxon>Agaricomycetes</taxon>
        <taxon>Agaricomycetidae</taxon>
        <taxon>Agaricales</taxon>
        <taxon>Marasmiineae</taxon>
        <taxon>Mycenaceae</taxon>
        <taxon>Mycena</taxon>
    </lineage>
</organism>
<name>A0AAD6SKV6_9AGAR</name>
<accession>A0AAD6SKV6</accession>
<dbReference type="AlphaFoldDB" id="A0AAD6SKV6"/>
<gene>
    <name evidence="1" type="ORF">C8F04DRAFT_1189447</name>
</gene>
<dbReference type="Proteomes" id="UP001218188">
    <property type="component" value="Unassembled WGS sequence"/>
</dbReference>
<proteinExistence type="predicted"/>
<evidence type="ECO:0000313" key="2">
    <source>
        <dbReference type="Proteomes" id="UP001218188"/>
    </source>
</evidence>
<protein>
    <submittedName>
        <fullName evidence="1">Uncharacterized protein</fullName>
    </submittedName>
</protein>
<comment type="caution">
    <text evidence="1">The sequence shown here is derived from an EMBL/GenBank/DDBJ whole genome shotgun (WGS) entry which is preliminary data.</text>
</comment>
<dbReference type="EMBL" id="JARJCM010000123">
    <property type="protein sequence ID" value="KAJ7027477.1"/>
    <property type="molecule type" value="Genomic_DNA"/>
</dbReference>